<dbReference type="EMBL" id="SLXK01000039">
    <property type="protein sequence ID" value="TCP21887.1"/>
    <property type="molecule type" value="Genomic_DNA"/>
</dbReference>
<dbReference type="PANTHER" id="PTHR23513">
    <property type="entry name" value="INTEGRAL MEMBRANE EFFLUX PROTEIN-RELATED"/>
    <property type="match status" value="1"/>
</dbReference>
<dbReference type="GO" id="GO:0022857">
    <property type="term" value="F:transmembrane transporter activity"/>
    <property type="evidence" value="ECO:0007669"/>
    <property type="project" value="InterPro"/>
</dbReference>
<feature type="transmembrane region" description="Helical" evidence="7">
    <location>
        <begin position="107"/>
        <end position="125"/>
    </location>
</feature>
<keyword evidence="10" id="KW-1185">Reference proteome</keyword>
<dbReference type="PROSITE" id="PS50850">
    <property type="entry name" value="MFS"/>
    <property type="match status" value="1"/>
</dbReference>
<evidence type="ECO:0000256" key="3">
    <source>
        <dbReference type="ARBA" id="ARBA00022475"/>
    </source>
</evidence>
<dbReference type="InterPro" id="IPR020846">
    <property type="entry name" value="MFS_dom"/>
</dbReference>
<evidence type="ECO:0000256" key="7">
    <source>
        <dbReference type="SAM" id="Phobius"/>
    </source>
</evidence>
<comment type="caution">
    <text evidence="9">The sequence shown here is derived from an EMBL/GenBank/DDBJ whole genome shotgun (WGS) entry which is preliminary data.</text>
</comment>
<dbReference type="Pfam" id="PF05977">
    <property type="entry name" value="MFS_3"/>
    <property type="match status" value="1"/>
</dbReference>
<keyword evidence="5 7" id="KW-1133">Transmembrane helix</keyword>
<gene>
    <name evidence="9" type="ORF">EV207_13929</name>
</gene>
<feature type="transmembrane region" description="Helical" evidence="7">
    <location>
        <begin position="172"/>
        <end position="191"/>
    </location>
</feature>
<dbReference type="GO" id="GO:0005886">
    <property type="term" value="C:plasma membrane"/>
    <property type="evidence" value="ECO:0007669"/>
    <property type="project" value="UniProtKB-SubCell"/>
</dbReference>
<sequence>MIKKYFNLIAMNRNFRWLWIGLSISYLGDALYNIAISWYVFIKTGSSLQVGMVLVLTFLPKVLFGLFLGVLVDRYNRKTLMQLAQIIQAIVTMILALSMMFDFFQLWILYSVTICLSITSSIFTPSQNALIPKLVDREQIITANSFFSSSQQIAQLFAVILGGSLISLWGAGYAIGLNSLSFIVAFLFVSLMKGKAVLEDGGDNYKKTFDKKIFREMREGFQWLGRNRILLSVLILATIANIALGSINVLAPMMIKKGFGANASSFAVFEGAMFLGILVGSIVIGLARPRRTGILFNLALAVQGFGMFVIFLAPNLIIADIGNFVLGLALIAVILPVSTSFQTLVPSQLRGRVSSINNMITSISIPVTYAVLGLIGDSFGAKICFFISALLLLVCSLIGFSLKGLKNLTLTTSSPKIGHNNQSVQH</sequence>
<dbReference type="CDD" id="cd06173">
    <property type="entry name" value="MFS_MefA_like"/>
    <property type="match status" value="1"/>
</dbReference>
<protein>
    <submittedName>
        <fullName evidence="9">Putative MFS family arabinose efflux permease</fullName>
    </submittedName>
</protein>
<comment type="subcellular location">
    <subcellularLocation>
        <location evidence="1">Cell membrane</location>
        <topology evidence="1">Multi-pass membrane protein</topology>
    </subcellularLocation>
</comment>
<keyword evidence="6 7" id="KW-0472">Membrane</keyword>
<dbReference type="OrthoDB" id="9775268at2"/>
<evidence type="ECO:0000313" key="10">
    <source>
        <dbReference type="Proteomes" id="UP000295416"/>
    </source>
</evidence>
<reference evidence="9 10" key="1">
    <citation type="submission" date="2019-03" db="EMBL/GenBank/DDBJ databases">
        <title>Genomic Encyclopedia of Type Strains, Phase IV (KMG-IV): sequencing the most valuable type-strain genomes for metagenomic binning, comparative biology and taxonomic classification.</title>
        <authorList>
            <person name="Goeker M."/>
        </authorList>
    </citation>
    <scope>NUCLEOTIDE SEQUENCE [LARGE SCALE GENOMIC DNA]</scope>
    <source>
        <strain evidence="9 10">DSM 19377</strain>
    </source>
</reference>
<feature type="transmembrane region" description="Helical" evidence="7">
    <location>
        <begin position="356"/>
        <end position="374"/>
    </location>
</feature>
<evidence type="ECO:0000256" key="4">
    <source>
        <dbReference type="ARBA" id="ARBA00022692"/>
    </source>
</evidence>
<evidence type="ECO:0000256" key="6">
    <source>
        <dbReference type="ARBA" id="ARBA00023136"/>
    </source>
</evidence>
<dbReference type="PANTHER" id="PTHR23513:SF6">
    <property type="entry name" value="MAJOR FACILITATOR SUPERFAMILY ASSOCIATED DOMAIN-CONTAINING PROTEIN"/>
    <property type="match status" value="1"/>
</dbReference>
<feature type="domain" description="Major facilitator superfamily (MFS) profile" evidence="8">
    <location>
        <begin position="9"/>
        <end position="407"/>
    </location>
</feature>
<evidence type="ECO:0000256" key="2">
    <source>
        <dbReference type="ARBA" id="ARBA00022448"/>
    </source>
</evidence>
<evidence type="ECO:0000259" key="8">
    <source>
        <dbReference type="PROSITE" id="PS50850"/>
    </source>
</evidence>
<dbReference type="SUPFAM" id="SSF103473">
    <property type="entry name" value="MFS general substrate transporter"/>
    <property type="match status" value="1"/>
</dbReference>
<feature type="transmembrane region" description="Helical" evidence="7">
    <location>
        <begin position="380"/>
        <end position="400"/>
    </location>
</feature>
<organism evidence="9 10">
    <name type="scientific">Scopulibacillus darangshiensis</name>
    <dbReference type="NCBI Taxonomy" id="442528"/>
    <lineage>
        <taxon>Bacteria</taxon>
        <taxon>Bacillati</taxon>
        <taxon>Bacillota</taxon>
        <taxon>Bacilli</taxon>
        <taxon>Bacillales</taxon>
        <taxon>Sporolactobacillaceae</taxon>
        <taxon>Scopulibacillus</taxon>
    </lineage>
</organism>
<evidence type="ECO:0000256" key="5">
    <source>
        <dbReference type="ARBA" id="ARBA00022989"/>
    </source>
</evidence>
<evidence type="ECO:0000313" key="9">
    <source>
        <dbReference type="EMBL" id="TCP21887.1"/>
    </source>
</evidence>
<name>A0A4R2NK65_9BACL</name>
<feature type="transmembrane region" description="Helical" evidence="7">
    <location>
        <begin position="229"/>
        <end position="251"/>
    </location>
</feature>
<dbReference type="AlphaFoldDB" id="A0A4R2NK65"/>
<dbReference type="InterPro" id="IPR036259">
    <property type="entry name" value="MFS_trans_sf"/>
</dbReference>
<accession>A0A4R2NK65</accession>
<feature type="transmembrane region" description="Helical" evidence="7">
    <location>
        <begin position="20"/>
        <end position="42"/>
    </location>
</feature>
<keyword evidence="3" id="KW-1003">Cell membrane</keyword>
<dbReference type="InterPro" id="IPR010290">
    <property type="entry name" value="TM_effector"/>
</dbReference>
<dbReference type="Proteomes" id="UP000295416">
    <property type="component" value="Unassembled WGS sequence"/>
</dbReference>
<dbReference type="Gene3D" id="1.20.1250.20">
    <property type="entry name" value="MFS general substrate transporter like domains"/>
    <property type="match status" value="1"/>
</dbReference>
<evidence type="ECO:0000256" key="1">
    <source>
        <dbReference type="ARBA" id="ARBA00004651"/>
    </source>
</evidence>
<feature type="transmembrane region" description="Helical" evidence="7">
    <location>
        <begin position="263"/>
        <end position="287"/>
    </location>
</feature>
<proteinExistence type="predicted"/>
<dbReference type="RefSeq" id="WP_132747679.1">
    <property type="nucleotide sequence ID" value="NZ_SLXK01000039.1"/>
</dbReference>
<feature type="transmembrane region" description="Helical" evidence="7">
    <location>
        <begin position="324"/>
        <end position="344"/>
    </location>
</feature>
<keyword evidence="2" id="KW-0813">Transport</keyword>
<feature type="transmembrane region" description="Helical" evidence="7">
    <location>
        <begin position="48"/>
        <end position="71"/>
    </location>
</feature>
<keyword evidence="4 7" id="KW-0812">Transmembrane</keyword>
<feature type="transmembrane region" description="Helical" evidence="7">
    <location>
        <begin position="294"/>
        <end position="318"/>
    </location>
</feature>